<keyword evidence="1" id="KW-0472">Membrane</keyword>
<dbReference type="Proteomes" id="UP001497623">
    <property type="component" value="Unassembled WGS sequence"/>
</dbReference>
<keyword evidence="1" id="KW-0812">Transmembrane</keyword>
<protein>
    <submittedName>
        <fullName evidence="2">Uncharacterized protein</fullName>
    </submittedName>
</protein>
<evidence type="ECO:0000256" key="1">
    <source>
        <dbReference type="SAM" id="Phobius"/>
    </source>
</evidence>
<evidence type="ECO:0000313" key="2">
    <source>
        <dbReference type="EMBL" id="CAL4066045.1"/>
    </source>
</evidence>
<feature type="transmembrane region" description="Helical" evidence="1">
    <location>
        <begin position="12"/>
        <end position="31"/>
    </location>
</feature>
<keyword evidence="1" id="KW-1133">Transmembrane helix</keyword>
<dbReference type="AlphaFoldDB" id="A0AAV2PVY6"/>
<dbReference type="EMBL" id="CAXKWB010002028">
    <property type="protein sequence ID" value="CAL4066045.1"/>
    <property type="molecule type" value="Genomic_DNA"/>
</dbReference>
<gene>
    <name evidence="2" type="ORF">MNOR_LOCUS5292</name>
</gene>
<keyword evidence="3" id="KW-1185">Reference proteome</keyword>
<proteinExistence type="predicted"/>
<accession>A0AAV2PVY6</accession>
<sequence length="100" mass="11328">INPLSHIVPCRGHIFIFFNWLVFSYNVVCTYRVSIFHLYKPITSAIYVFCLAGVSGTVKYCQYNSSVGGCCSRALSSDKYTLSYLSFRNVRNSLLHKTAV</sequence>
<feature type="non-terminal residue" evidence="2">
    <location>
        <position position="1"/>
    </location>
</feature>
<comment type="caution">
    <text evidence="2">The sequence shown here is derived from an EMBL/GenBank/DDBJ whole genome shotgun (WGS) entry which is preliminary data.</text>
</comment>
<name>A0AAV2PVY6_MEGNR</name>
<organism evidence="2 3">
    <name type="scientific">Meganyctiphanes norvegica</name>
    <name type="common">Northern krill</name>
    <name type="synonym">Thysanopoda norvegica</name>
    <dbReference type="NCBI Taxonomy" id="48144"/>
    <lineage>
        <taxon>Eukaryota</taxon>
        <taxon>Metazoa</taxon>
        <taxon>Ecdysozoa</taxon>
        <taxon>Arthropoda</taxon>
        <taxon>Crustacea</taxon>
        <taxon>Multicrustacea</taxon>
        <taxon>Malacostraca</taxon>
        <taxon>Eumalacostraca</taxon>
        <taxon>Eucarida</taxon>
        <taxon>Euphausiacea</taxon>
        <taxon>Euphausiidae</taxon>
        <taxon>Meganyctiphanes</taxon>
    </lineage>
</organism>
<reference evidence="2 3" key="1">
    <citation type="submission" date="2024-05" db="EMBL/GenBank/DDBJ databases">
        <authorList>
            <person name="Wallberg A."/>
        </authorList>
    </citation>
    <scope>NUCLEOTIDE SEQUENCE [LARGE SCALE GENOMIC DNA]</scope>
</reference>
<evidence type="ECO:0000313" key="3">
    <source>
        <dbReference type="Proteomes" id="UP001497623"/>
    </source>
</evidence>